<name>A0A834W733_9FABA</name>
<evidence type="ECO:0000313" key="3">
    <source>
        <dbReference type="Proteomes" id="UP000634136"/>
    </source>
</evidence>
<reference evidence="2" key="1">
    <citation type="submission" date="2020-09" db="EMBL/GenBank/DDBJ databases">
        <title>Genome-Enabled Discovery of Anthraquinone Biosynthesis in Senna tora.</title>
        <authorList>
            <person name="Kang S.-H."/>
            <person name="Pandey R.P."/>
            <person name="Lee C.-M."/>
            <person name="Sim J.-S."/>
            <person name="Jeong J.-T."/>
            <person name="Choi B.-S."/>
            <person name="Jung M."/>
            <person name="Ginzburg D."/>
            <person name="Zhao K."/>
            <person name="Won S.Y."/>
            <person name="Oh T.-J."/>
            <person name="Yu Y."/>
            <person name="Kim N.-H."/>
            <person name="Lee O.R."/>
            <person name="Lee T.-H."/>
            <person name="Bashyal P."/>
            <person name="Kim T.-S."/>
            <person name="Lee W.-H."/>
            <person name="Kawkins C."/>
            <person name="Kim C.-K."/>
            <person name="Kim J.S."/>
            <person name="Ahn B.O."/>
            <person name="Rhee S.Y."/>
            <person name="Sohng J.K."/>
        </authorList>
    </citation>
    <scope>NUCLEOTIDE SEQUENCE</scope>
    <source>
        <tissue evidence="2">Leaf</tissue>
    </source>
</reference>
<gene>
    <name evidence="2" type="ORF">G2W53_034979</name>
</gene>
<protein>
    <submittedName>
        <fullName evidence="2">Ribonuclease h protein</fullName>
    </submittedName>
</protein>
<proteinExistence type="predicted"/>
<feature type="region of interest" description="Disordered" evidence="1">
    <location>
        <begin position="23"/>
        <end position="47"/>
    </location>
</feature>
<evidence type="ECO:0000256" key="1">
    <source>
        <dbReference type="SAM" id="MobiDB-lite"/>
    </source>
</evidence>
<accession>A0A834W733</accession>
<keyword evidence="3" id="KW-1185">Reference proteome</keyword>
<dbReference type="EMBL" id="JAAIUW010000011">
    <property type="protein sequence ID" value="KAF7808236.1"/>
    <property type="molecule type" value="Genomic_DNA"/>
</dbReference>
<dbReference type="Proteomes" id="UP000634136">
    <property type="component" value="Unassembled WGS sequence"/>
</dbReference>
<sequence>MRVAAEDHLIRWMKPGRDMLKINTSGSSLDNPGRAGFGGDIRDGHGA</sequence>
<dbReference type="AlphaFoldDB" id="A0A834W733"/>
<evidence type="ECO:0000313" key="2">
    <source>
        <dbReference type="EMBL" id="KAF7808236.1"/>
    </source>
</evidence>
<organism evidence="2 3">
    <name type="scientific">Senna tora</name>
    <dbReference type="NCBI Taxonomy" id="362788"/>
    <lineage>
        <taxon>Eukaryota</taxon>
        <taxon>Viridiplantae</taxon>
        <taxon>Streptophyta</taxon>
        <taxon>Embryophyta</taxon>
        <taxon>Tracheophyta</taxon>
        <taxon>Spermatophyta</taxon>
        <taxon>Magnoliopsida</taxon>
        <taxon>eudicotyledons</taxon>
        <taxon>Gunneridae</taxon>
        <taxon>Pentapetalae</taxon>
        <taxon>rosids</taxon>
        <taxon>fabids</taxon>
        <taxon>Fabales</taxon>
        <taxon>Fabaceae</taxon>
        <taxon>Caesalpinioideae</taxon>
        <taxon>Cassia clade</taxon>
        <taxon>Senna</taxon>
    </lineage>
</organism>
<comment type="caution">
    <text evidence="2">The sequence shown here is derived from an EMBL/GenBank/DDBJ whole genome shotgun (WGS) entry which is preliminary data.</text>
</comment>
<dbReference type="OrthoDB" id="1436322at2759"/>